<gene>
    <name evidence="8" type="ORF">CUN50_02300</name>
</gene>
<proteinExistence type="inferred from homology"/>
<dbReference type="InterPro" id="IPR036962">
    <property type="entry name" value="Glyco_hydro_3_N_sf"/>
</dbReference>
<evidence type="ECO:0000256" key="3">
    <source>
        <dbReference type="ARBA" id="ARBA00012663"/>
    </source>
</evidence>
<feature type="chain" id="PRO_5014598343" description="beta-N-acetylhexosaminidase" evidence="6">
    <location>
        <begin position="24"/>
        <end position="545"/>
    </location>
</feature>
<dbReference type="GO" id="GO:0005975">
    <property type="term" value="P:carbohydrate metabolic process"/>
    <property type="evidence" value="ECO:0007669"/>
    <property type="project" value="InterPro"/>
</dbReference>
<feature type="signal peptide" evidence="6">
    <location>
        <begin position="1"/>
        <end position="23"/>
    </location>
</feature>
<evidence type="ECO:0000256" key="1">
    <source>
        <dbReference type="ARBA" id="ARBA00001231"/>
    </source>
</evidence>
<dbReference type="InterPro" id="IPR019800">
    <property type="entry name" value="Glyco_hydro_3_AS"/>
</dbReference>
<dbReference type="InterPro" id="IPR050226">
    <property type="entry name" value="NagZ_Beta-hexosaminidase"/>
</dbReference>
<dbReference type="InterPro" id="IPR001764">
    <property type="entry name" value="Glyco_hydro_3_N"/>
</dbReference>
<dbReference type="Proteomes" id="UP000228947">
    <property type="component" value="Unassembled WGS sequence"/>
</dbReference>
<comment type="similarity">
    <text evidence="2">Belongs to the glycosyl hydrolase 3 family.</text>
</comment>
<evidence type="ECO:0000313" key="9">
    <source>
        <dbReference type="Proteomes" id="UP000228947"/>
    </source>
</evidence>
<dbReference type="EC" id="3.2.1.52" evidence="3"/>
<dbReference type="InterPro" id="IPR017853">
    <property type="entry name" value="GH"/>
</dbReference>
<accession>A0A2M8PZL9</accession>
<evidence type="ECO:0000256" key="4">
    <source>
        <dbReference type="ARBA" id="ARBA00022801"/>
    </source>
</evidence>
<sequence length="545" mass="58551">MHRLLLLLSLLAMLGGPMNFAQAQDELEQRVEALLAQMPLEVRLGQLFMVSFFGEGLNEASRQFMRQMMPGGVGVFASNGVSPAAVTRSTNAWQALAVQIGAKVPLLIATDQEGGTVQRLNDGFTPFPWGTALSAMPFEQTALVARMTATELRAVGVNMNFAPVADLYHPEGRFMSKRVLGHDAKRVGEAVAAYVRALQASGVIATLKHFPGHGAAADSHLALPTVALDRQQLERELLPFRYGIAADAEVVMVAHLSVPSLDPTPNLPATLSKPIVSGLLRGELGFKGVIITDAMDMGGIRQGFTPAQAAVRAVQAGVDMLATGPNLPLSEQLSMKRALLEAVLSGAIPRAQIDESVRRILRLKAKYGLLTWQALDELSAAERVQSAAHRAALESIYLRTVALVRPAPALLPLDPQRLKIGLIYPGVYSSLPNVCGVYGALTRRLAYSLVPTEDELAIAREINAQVDVAVVFSFNIDEYPLQARLVNTFAPQKTVVVALQSPYDALQGIQPAGYVTLFNPYPEAFRAACAVLYGAFPSKGTFSLP</sequence>
<evidence type="ECO:0000256" key="6">
    <source>
        <dbReference type="SAM" id="SignalP"/>
    </source>
</evidence>
<dbReference type="SUPFAM" id="SSF51445">
    <property type="entry name" value="(Trans)glycosidases"/>
    <property type="match status" value="1"/>
</dbReference>
<dbReference type="Pfam" id="PF00933">
    <property type="entry name" value="Glyco_hydro_3"/>
    <property type="match status" value="1"/>
</dbReference>
<organism evidence="8 9">
    <name type="scientific">Candidatus Thermofonsia Clade 1 bacterium</name>
    <dbReference type="NCBI Taxonomy" id="2364210"/>
    <lineage>
        <taxon>Bacteria</taxon>
        <taxon>Bacillati</taxon>
        <taxon>Chloroflexota</taxon>
        <taxon>Candidatus Thermofontia</taxon>
        <taxon>Candidatus Thermofonsia Clade 1</taxon>
    </lineage>
</organism>
<comment type="caution">
    <text evidence="8">The sequence shown here is derived from an EMBL/GenBank/DDBJ whole genome shotgun (WGS) entry which is preliminary data.</text>
</comment>
<dbReference type="GO" id="GO:0009254">
    <property type="term" value="P:peptidoglycan turnover"/>
    <property type="evidence" value="ECO:0007669"/>
    <property type="project" value="TreeGrafter"/>
</dbReference>
<dbReference type="GO" id="GO:0004563">
    <property type="term" value="F:beta-N-acetylhexosaminidase activity"/>
    <property type="evidence" value="ECO:0007669"/>
    <property type="project" value="UniProtKB-EC"/>
</dbReference>
<protein>
    <recommendedName>
        <fullName evidence="3">beta-N-acetylhexosaminidase</fullName>
        <ecNumber evidence="3">3.2.1.52</ecNumber>
    </recommendedName>
</protein>
<comment type="catalytic activity">
    <reaction evidence="1">
        <text>Hydrolysis of terminal non-reducing N-acetyl-D-hexosamine residues in N-acetyl-beta-D-hexosaminides.</text>
        <dbReference type="EC" id="3.2.1.52"/>
    </reaction>
</comment>
<keyword evidence="4" id="KW-0378">Hydrolase</keyword>
<dbReference type="PROSITE" id="PS00775">
    <property type="entry name" value="GLYCOSYL_HYDROL_F3"/>
    <property type="match status" value="1"/>
</dbReference>
<evidence type="ECO:0000313" key="8">
    <source>
        <dbReference type="EMBL" id="PJF42973.1"/>
    </source>
</evidence>
<evidence type="ECO:0000256" key="2">
    <source>
        <dbReference type="ARBA" id="ARBA00005336"/>
    </source>
</evidence>
<dbReference type="AlphaFoldDB" id="A0A2M8PZL9"/>
<keyword evidence="5" id="KW-0326">Glycosidase</keyword>
<reference evidence="8 9" key="1">
    <citation type="submission" date="2017-11" db="EMBL/GenBank/DDBJ databases">
        <title>Evolution of Phototrophy in the Chloroflexi Phylum Driven by Horizontal Gene Transfer.</title>
        <authorList>
            <person name="Ward L.M."/>
            <person name="Hemp J."/>
            <person name="Shih P.M."/>
            <person name="Mcglynn S.E."/>
            <person name="Fischer W."/>
        </authorList>
    </citation>
    <scope>NUCLEOTIDE SEQUENCE [LARGE SCALE GENOMIC DNA]</scope>
    <source>
        <strain evidence="8">CP1_1M</strain>
    </source>
</reference>
<keyword evidence="6" id="KW-0732">Signal</keyword>
<dbReference type="PANTHER" id="PTHR30480:SF13">
    <property type="entry name" value="BETA-HEXOSAMINIDASE"/>
    <property type="match status" value="1"/>
</dbReference>
<feature type="domain" description="Glycoside hydrolase family 3 N-terminal" evidence="7">
    <location>
        <begin position="40"/>
        <end position="363"/>
    </location>
</feature>
<dbReference type="Gene3D" id="3.20.20.300">
    <property type="entry name" value="Glycoside hydrolase, family 3, N-terminal domain"/>
    <property type="match status" value="1"/>
</dbReference>
<dbReference type="EMBL" id="PGTL01000006">
    <property type="protein sequence ID" value="PJF42973.1"/>
    <property type="molecule type" value="Genomic_DNA"/>
</dbReference>
<evidence type="ECO:0000259" key="7">
    <source>
        <dbReference type="Pfam" id="PF00933"/>
    </source>
</evidence>
<evidence type="ECO:0000256" key="5">
    <source>
        <dbReference type="ARBA" id="ARBA00023295"/>
    </source>
</evidence>
<name>A0A2M8PZL9_9CHLR</name>
<dbReference type="PANTHER" id="PTHR30480">
    <property type="entry name" value="BETA-HEXOSAMINIDASE-RELATED"/>
    <property type="match status" value="1"/>
</dbReference>